<gene>
    <name evidence="2" type="ORF">BO94DRAFT_620479</name>
</gene>
<feature type="signal peptide" evidence="1">
    <location>
        <begin position="1"/>
        <end position="20"/>
    </location>
</feature>
<feature type="chain" id="PRO_5016389888" evidence="1">
    <location>
        <begin position="21"/>
        <end position="257"/>
    </location>
</feature>
<dbReference type="RefSeq" id="XP_025471738.1">
    <property type="nucleotide sequence ID" value="XM_025616934.1"/>
</dbReference>
<proteinExistence type="predicted"/>
<dbReference type="STRING" id="1450535.A0A317XBI8"/>
<protein>
    <submittedName>
        <fullName evidence="2">Uncharacterized protein</fullName>
    </submittedName>
</protein>
<reference evidence="2 3" key="1">
    <citation type="submission" date="2016-12" db="EMBL/GenBank/DDBJ databases">
        <title>The genomes of Aspergillus section Nigri reveals drivers in fungal speciation.</title>
        <authorList>
            <consortium name="DOE Joint Genome Institute"/>
            <person name="Vesth T.C."/>
            <person name="Nybo J."/>
            <person name="Theobald S."/>
            <person name="Brandl J."/>
            <person name="Frisvad J.C."/>
            <person name="Nielsen K.F."/>
            <person name="Lyhne E.K."/>
            <person name="Kogle M.E."/>
            <person name="Kuo A."/>
            <person name="Riley R."/>
            <person name="Clum A."/>
            <person name="Nolan M."/>
            <person name="Lipzen A."/>
            <person name="Salamov A."/>
            <person name="Henrissat B."/>
            <person name="Wiebenga A."/>
            <person name="De Vries R.P."/>
            <person name="Grigoriev I.V."/>
            <person name="Mortensen U.H."/>
            <person name="Andersen M.R."/>
            <person name="Baker S.E."/>
        </authorList>
    </citation>
    <scope>NUCLEOTIDE SEQUENCE [LARGE SCALE GENOMIC DNA]</scope>
    <source>
        <strain evidence="2 3">CBS 115572</strain>
    </source>
</reference>
<dbReference type="EMBL" id="MSFK01000003">
    <property type="protein sequence ID" value="PWY94977.1"/>
    <property type="molecule type" value="Genomic_DNA"/>
</dbReference>
<dbReference type="GeneID" id="37119077"/>
<name>A0A317XBI8_9EURO</name>
<evidence type="ECO:0000313" key="3">
    <source>
        <dbReference type="Proteomes" id="UP000246702"/>
    </source>
</evidence>
<evidence type="ECO:0000256" key="1">
    <source>
        <dbReference type="SAM" id="SignalP"/>
    </source>
</evidence>
<dbReference type="Proteomes" id="UP000246702">
    <property type="component" value="Unassembled WGS sequence"/>
</dbReference>
<keyword evidence="3" id="KW-1185">Reference proteome</keyword>
<evidence type="ECO:0000313" key="2">
    <source>
        <dbReference type="EMBL" id="PWY94977.1"/>
    </source>
</evidence>
<organism evidence="2 3">
    <name type="scientific">Aspergillus sclerotioniger CBS 115572</name>
    <dbReference type="NCBI Taxonomy" id="1450535"/>
    <lineage>
        <taxon>Eukaryota</taxon>
        <taxon>Fungi</taxon>
        <taxon>Dikarya</taxon>
        <taxon>Ascomycota</taxon>
        <taxon>Pezizomycotina</taxon>
        <taxon>Eurotiomycetes</taxon>
        <taxon>Eurotiomycetidae</taxon>
        <taxon>Eurotiales</taxon>
        <taxon>Aspergillaceae</taxon>
        <taxon>Aspergillus</taxon>
        <taxon>Aspergillus subgen. Circumdati</taxon>
    </lineage>
</organism>
<dbReference type="AlphaFoldDB" id="A0A317XBI8"/>
<keyword evidence="1" id="KW-0732">Signal</keyword>
<comment type="caution">
    <text evidence="2">The sequence shown here is derived from an EMBL/GenBank/DDBJ whole genome shotgun (WGS) entry which is preliminary data.</text>
</comment>
<accession>A0A317XBI8</accession>
<sequence>MISLNSALVLILQSLGQAQGQPYPCSGQPRACVAHIVDGANPTPPLTSRLADCSSYQAVVVTPHPTTVTTTVATETVTVTTTLGGPVQRRANVAARQVTSTPTAVPTYLDNPCFNPGVYGSACACLGVSQTTTTAPTPTSTVSVTVTTTTTTTVTPCVGGNCGSYVPVPCPEGVCACGFDVNGDTFCFVGEDCGPQCTTNAECGAGFRCLVGSCCGDNVCNHESTGSCLNPPLQLQGAPPVDLTGCSSVSCPDGDDI</sequence>
<dbReference type="OrthoDB" id="5596743at2759"/>